<keyword evidence="4 6" id="KW-0805">Transcription regulation</keyword>
<sequence>MQARRIARELALLSLSQISSDPKKINSQRIQELVVESVRTLAEEARDNLETAAAELQRGDSQLLNSQTRAGNIDSARAMVQEAITLAQTAINRLGGAIELPEFIQLANQTEVRAYTMEIITRFHAERETVDKLLNDILVDWNLDRLATLDRDLLRIATTEMMFLGVPNRVAINEAVELAKRYSNEDGHKFINGILRKVTDAIHGSETHVSG</sequence>
<dbReference type="GO" id="GO:0031564">
    <property type="term" value="P:transcription antitermination"/>
    <property type="evidence" value="ECO:0007669"/>
    <property type="project" value="UniProtKB-KW"/>
</dbReference>
<proteinExistence type="inferred from homology"/>
<protein>
    <recommendedName>
        <fullName evidence="6">Transcription antitermination protein NusB</fullName>
    </recommendedName>
    <alternativeName>
        <fullName evidence="6">Antitermination factor NusB</fullName>
    </alternativeName>
</protein>
<keyword evidence="2 6" id="KW-0889">Transcription antitermination</keyword>
<dbReference type="Pfam" id="PF01029">
    <property type="entry name" value="NusB"/>
    <property type="match status" value="1"/>
</dbReference>
<evidence type="ECO:0000256" key="4">
    <source>
        <dbReference type="ARBA" id="ARBA00023015"/>
    </source>
</evidence>
<dbReference type="GO" id="GO:0003723">
    <property type="term" value="F:RNA binding"/>
    <property type="evidence" value="ECO:0007669"/>
    <property type="project" value="UniProtKB-UniRule"/>
</dbReference>
<dbReference type="InterPro" id="IPR035926">
    <property type="entry name" value="NusB-like_sf"/>
</dbReference>
<dbReference type="HAMAP" id="MF_00073">
    <property type="entry name" value="NusB"/>
    <property type="match status" value="1"/>
</dbReference>
<reference evidence="9 10" key="1">
    <citation type="submission" date="2017-06" db="EMBL/GenBank/DDBJ databases">
        <title>Genome sequencing of cyanobaciteial culture collection at National Institute for Environmental Studies (NIES).</title>
        <authorList>
            <person name="Hirose Y."/>
            <person name="Shimura Y."/>
            <person name="Fujisawa T."/>
            <person name="Nakamura Y."/>
            <person name="Kawachi M."/>
        </authorList>
    </citation>
    <scope>NUCLEOTIDE SEQUENCE [LARGE SCALE GENOMIC DNA]</scope>
    <source>
        <strain evidence="9 10">NIES-2135</strain>
    </source>
</reference>
<dbReference type="NCBIfam" id="TIGR01951">
    <property type="entry name" value="nusB"/>
    <property type="match status" value="1"/>
</dbReference>
<dbReference type="GO" id="GO:0006353">
    <property type="term" value="P:DNA-templated transcription termination"/>
    <property type="evidence" value="ECO:0007669"/>
    <property type="project" value="UniProtKB-UniRule"/>
</dbReference>
<accession>A0A1Z4JLJ0</accession>
<feature type="domain" description="NusB/RsmB/TIM44" evidence="8">
    <location>
        <begin position="106"/>
        <end position="199"/>
    </location>
</feature>
<dbReference type="PANTHER" id="PTHR11078">
    <property type="entry name" value="N UTILIZATION SUBSTANCE PROTEIN B-RELATED"/>
    <property type="match status" value="1"/>
</dbReference>
<dbReference type="Proteomes" id="UP000217895">
    <property type="component" value="Chromosome"/>
</dbReference>
<dbReference type="InterPro" id="IPR006027">
    <property type="entry name" value="NusB_RsmB_TIM44"/>
</dbReference>
<dbReference type="GO" id="GO:0005829">
    <property type="term" value="C:cytosol"/>
    <property type="evidence" value="ECO:0007669"/>
    <property type="project" value="TreeGrafter"/>
</dbReference>
<evidence type="ECO:0000313" key="9">
    <source>
        <dbReference type="EMBL" id="BAY57591.1"/>
    </source>
</evidence>
<dbReference type="EMBL" id="AP018203">
    <property type="protein sequence ID" value="BAY57591.1"/>
    <property type="molecule type" value="Genomic_DNA"/>
</dbReference>
<evidence type="ECO:0000256" key="2">
    <source>
        <dbReference type="ARBA" id="ARBA00022814"/>
    </source>
</evidence>
<feature type="coiled-coil region" evidence="7">
    <location>
        <begin position="35"/>
        <end position="62"/>
    </location>
</feature>
<evidence type="ECO:0000256" key="5">
    <source>
        <dbReference type="ARBA" id="ARBA00023163"/>
    </source>
</evidence>
<dbReference type="SUPFAM" id="SSF48013">
    <property type="entry name" value="NusB-like"/>
    <property type="match status" value="1"/>
</dbReference>
<comment type="similarity">
    <text evidence="1 6">Belongs to the NusB family.</text>
</comment>
<dbReference type="AlphaFoldDB" id="A0A1Z4JLJ0"/>
<evidence type="ECO:0000313" key="10">
    <source>
        <dbReference type="Proteomes" id="UP000217895"/>
    </source>
</evidence>
<evidence type="ECO:0000256" key="7">
    <source>
        <dbReference type="SAM" id="Coils"/>
    </source>
</evidence>
<dbReference type="PANTHER" id="PTHR11078:SF3">
    <property type="entry name" value="ANTITERMINATION NUSB DOMAIN-CONTAINING PROTEIN"/>
    <property type="match status" value="1"/>
</dbReference>
<dbReference type="InterPro" id="IPR011605">
    <property type="entry name" value="NusB_fam"/>
</dbReference>
<gene>
    <name evidence="6" type="primary">nusB</name>
    <name evidence="9" type="ORF">NIES2135_44610</name>
</gene>
<organism evidence="9 10">
    <name type="scientific">Leptolyngbya boryana NIES-2135</name>
    <dbReference type="NCBI Taxonomy" id="1973484"/>
    <lineage>
        <taxon>Bacteria</taxon>
        <taxon>Bacillati</taxon>
        <taxon>Cyanobacteriota</taxon>
        <taxon>Cyanophyceae</taxon>
        <taxon>Leptolyngbyales</taxon>
        <taxon>Leptolyngbyaceae</taxon>
        <taxon>Leptolyngbya group</taxon>
        <taxon>Leptolyngbya</taxon>
    </lineage>
</organism>
<name>A0A1Z4JLJ0_LEPBY</name>
<dbReference type="Gene3D" id="1.10.940.10">
    <property type="entry name" value="NusB-like"/>
    <property type="match status" value="1"/>
</dbReference>
<evidence type="ECO:0000256" key="1">
    <source>
        <dbReference type="ARBA" id="ARBA00005952"/>
    </source>
</evidence>
<keyword evidence="3 6" id="KW-0694">RNA-binding</keyword>
<evidence type="ECO:0000256" key="6">
    <source>
        <dbReference type="HAMAP-Rule" id="MF_00073"/>
    </source>
</evidence>
<comment type="function">
    <text evidence="6">Involved in transcription antitermination. Required for transcription of ribosomal RNA (rRNA) genes. Binds specifically to the boxA antiterminator sequence of the ribosomal RNA (rrn) operons.</text>
</comment>
<evidence type="ECO:0000256" key="3">
    <source>
        <dbReference type="ARBA" id="ARBA00022884"/>
    </source>
</evidence>
<keyword evidence="5 6" id="KW-0804">Transcription</keyword>
<evidence type="ECO:0000259" key="8">
    <source>
        <dbReference type="Pfam" id="PF01029"/>
    </source>
</evidence>
<keyword evidence="10" id="KW-1185">Reference proteome</keyword>
<keyword evidence="7" id="KW-0175">Coiled coil</keyword>